<proteinExistence type="predicted"/>
<gene>
    <name evidence="3" type="ORF">IRJ16_09445</name>
</gene>
<sequence>MRFTIVAVFLCCLYSTISFAQQKYAVKGMVADSSAKTAIDQATVAVMSLPDSMLVTFAYADKGKFDIGGLPSGKYMLLVTYPDYADYSDTFKLDAANPVKSYVKINLISRIKLLNEVLIKARTVPMTINGDTTTFNAAAYAAEKNAKVEDILKQLPGMRIDREGKIIFHGDEVKKVLVDGQESFSTDPQLVSKTIFAERVAKVQIFDDRTEEAKRTGVDDGKKVKTMNLVIYEDKRWGIEGKVEAGKGLGRFFVADGYINKFTPTEQINFNAKTSTLANGNPGLPASRNILLNYRGMYNEGKQTLTGRAGSSFNGSRQATNAITQNNLPGNYNTLVSDNESITGNTNHSAYATVDTKVGKQSNLSISIFGGADNRMSDNFTNVNTARGNNVKLNSNFSSNTYTSNSNSAGASIRGSTHIKPLKTNLSISGSLQQGKSSGQGYQYSDLKYYDTLGIINRMDTIDQYKPYENSNNFLSANLGLSRNFSKILYTSLNYGLSRSFSDDNSLAYSRQGNGGYTLLDSLVSNHFAQVTVKHNANLNLTIEKGKNKIDLATQMINSDLTQTDKLFTGQLSQKYTTWRPSVFYTYTVKRDETIQLEYAREMQQPGLYQLQPYRQNANPLNVLLGNPDLKPEYTHHFYGFYRLYMPSTDAGINLKGWYDSKGNALVNNRSIDSAGVTTSQWSNLTNRHADSWYLFSSVYFHATKQKFLVEPSFTANSYTYFNMVNGQLNQTRTMRYQPDIRINGGKATYNYALSLGMGISRNRTSLLDRQNNTRSYYVNLNLYTRLPYSFFIGEDGNYEYNTANQVFDRDFQQLLVKVYAGRNFFKEESLKVLLTCNDIFDQNRGYSRTGNTDSFVESRSLTIRRFFVLSLVWNFKAYKKTTEEPKS</sequence>
<dbReference type="SUPFAM" id="SSF56935">
    <property type="entry name" value="Porins"/>
    <property type="match status" value="1"/>
</dbReference>
<dbReference type="EMBL" id="JADFFL010000003">
    <property type="protein sequence ID" value="MBE9662107.1"/>
    <property type="molecule type" value="Genomic_DNA"/>
</dbReference>
<dbReference type="Pfam" id="PF14905">
    <property type="entry name" value="OMP_b-brl_3"/>
    <property type="match status" value="1"/>
</dbReference>
<comment type="caution">
    <text evidence="3">The sequence shown here is derived from an EMBL/GenBank/DDBJ whole genome shotgun (WGS) entry which is preliminary data.</text>
</comment>
<dbReference type="Proteomes" id="UP000622475">
    <property type="component" value="Unassembled WGS sequence"/>
</dbReference>
<protein>
    <submittedName>
        <fullName evidence="3">Outer membrane beta-barrel protein</fullName>
    </submittedName>
</protein>
<dbReference type="AlphaFoldDB" id="A0A929PXC9"/>
<evidence type="ECO:0000256" key="1">
    <source>
        <dbReference type="SAM" id="SignalP"/>
    </source>
</evidence>
<evidence type="ECO:0000313" key="3">
    <source>
        <dbReference type="EMBL" id="MBE9662107.1"/>
    </source>
</evidence>
<accession>A0A929PXC9</accession>
<feature type="chain" id="PRO_5037358678" evidence="1">
    <location>
        <begin position="21"/>
        <end position="888"/>
    </location>
</feature>
<name>A0A929PXC9_9SPHI</name>
<feature type="signal peptide" evidence="1">
    <location>
        <begin position="1"/>
        <end position="20"/>
    </location>
</feature>
<evidence type="ECO:0000259" key="2">
    <source>
        <dbReference type="Pfam" id="PF14905"/>
    </source>
</evidence>
<dbReference type="Gene3D" id="2.60.40.1120">
    <property type="entry name" value="Carboxypeptidase-like, regulatory domain"/>
    <property type="match status" value="1"/>
</dbReference>
<evidence type="ECO:0000313" key="4">
    <source>
        <dbReference type="Proteomes" id="UP000622475"/>
    </source>
</evidence>
<dbReference type="InterPro" id="IPR041700">
    <property type="entry name" value="OMP_b-brl_3"/>
</dbReference>
<feature type="domain" description="Outer membrane protein beta-barrel" evidence="2">
    <location>
        <begin position="423"/>
        <end position="872"/>
    </location>
</feature>
<reference evidence="3" key="1">
    <citation type="submission" date="2020-10" db="EMBL/GenBank/DDBJ databases">
        <title>Mucilaginibacter mali sp. nov., isolated from rhizosphere soil of apple orchard.</title>
        <authorList>
            <person name="Lee J.-S."/>
            <person name="Kim H.S."/>
            <person name="Kim J.-S."/>
        </authorList>
    </citation>
    <scope>NUCLEOTIDE SEQUENCE</scope>
    <source>
        <strain evidence="3">KCTC 22746</strain>
    </source>
</reference>
<keyword evidence="1" id="KW-0732">Signal</keyword>
<organism evidence="3 4">
    <name type="scientific">Mucilaginibacter myungsuensis</name>
    <dbReference type="NCBI Taxonomy" id="649104"/>
    <lineage>
        <taxon>Bacteria</taxon>
        <taxon>Pseudomonadati</taxon>
        <taxon>Bacteroidota</taxon>
        <taxon>Sphingobacteriia</taxon>
        <taxon>Sphingobacteriales</taxon>
        <taxon>Sphingobacteriaceae</taxon>
        <taxon>Mucilaginibacter</taxon>
    </lineage>
</organism>
<keyword evidence="4" id="KW-1185">Reference proteome</keyword>
<dbReference type="RefSeq" id="WP_194111297.1">
    <property type="nucleotide sequence ID" value="NZ_JADFFL010000003.1"/>
</dbReference>
<dbReference type="SUPFAM" id="SSF49478">
    <property type="entry name" value="Cna protein B-type domain"/>
    <property type="match status" value="1"/>
</dbReference>